<accession>A0A937REL3</accession>
<reference evidence="1" key="1">
    <citation type="submission" date="2020-12" db="EMBL/GenBank/DDBJ databases">
        <title>Genomic characterization of non-nitrogen-fixing Frankia strains.</title>
        <authorList>
            <person name="Carlos-Shanley C."/>
            <person name="Guerra T."/>
            <person name="Hahn D."/>
        </authorList>
    </citation>
    <scope>NUCLEOTIDE SEQUENCE</scope>
    <source>
        <strain evidence="1">CN6</strain>
    </source>
</reference>
<organism evidence="1 2">
    <name type="scientific">Frankia nepalensis</name>
    <dbReference type="NCBI Taxonomy" id="1836974"/>
    <lineage>
        <taxon>Bacteria</taxon>
        <taxon>Bacillati</taxon>
        <taxon>Actinomycetota</taxon>
        <taxon>Actinomycetes</taxon>
        <taxon>Frankiales</taxon>
        <taxon>Frankiaceae</taxon>
        <taxon>Frankia</taxon>
    </lineage>
</organism>
<dbReference type="Proteomes" id="UP000604475">
    <property type="component" value="Unassembled WGS sequence"/>
</dbReference>
<comment type="caution">
    <text evidence="1">The sequence shown here is derived from an EMBL/GenBank/DDBJ whole genome shotgun (WGS) entry which is preliminary data.</text>
</comment>
<evidence type="ECO:0000313" key="2">
    <source>
        <dbReference type="Proteomes" id="UP000604475"/>
    </source>
</evidence>
<dbReference type="RefSeq" id="WP_203005195.1">
    <property type="nucleotide sequence ID" value="NZ_JADWYU010000193.1"/>
</dbReference>
<keyword evidence="2" id="KW-1185">Reference proteome</keyword>
<evidence type="ECO:0000313" key="1">
    <source>
        <dbReference type="EMBL" id="MBL7628985.1"/>
    </source>
</evidence>
<proteinExistence type="predicted"/>
<dbReference type="EMBL" id="JAEACQ010000201">
    <property type="protein sequence ID" value="MBL7628985.1"/>
    <property type="molecule type" value="Genomic_DNA"/>
</dbReference>
<name>A0A937REL3_9ACTN</name>
<gene>
    <name evidence="1" type="ORF">I7412_17835</name>
</gene>
<dbReference type="AlphaFoldDB" id="A0A937REL3"/>
<protein>
    <submittedName>
        <fullName evidence="1">Uncharacterized protein</fullName>
    </submittedName>
</protein>
<sequence length="249" mass="27583">MAGYPGFAVILERLMGRREIGMGELSERMRIPEDELLTTLREPPPSPAFLRRLAPVLGLRTADLFAIADVPVPNELAVLDVRASRHVLGVVWPAVQLSSSRRGELRRRVATLPQRDRVQPAPLPQPFEQYPSGPGAVLMQMLANRNLKRSDAARVFALLTPMYLSATVYASIGHGRKDLTVDLLAGFAAVLGVHLGDLAAVAGLEPLDEELLPDQKPMDIAELIWDLRRLTVDQVLEIRREAESLMEYD</sequence>